<protein>
    <recommendedName>
        <fullName evidence="4">DUF4229 domain-containing protein</fullName>
    </recommendedName>
</protein>
<keyword evidence="1" id="KW-0812">Transmembrane</keyword>
<keyword evidence="1" id="KW-1133">Transmembrane helix</keyword>
<name>A0A1T4YWW7_9ACTN</name>
<keyword evidence="3" id="KW-1185">Reference proteome</keyword>
<dbReference type="Proteomes" id="UP000191040">
    <property type="component" value="Chromosome I"/>
</dbReference>
<gene>
    <name evidence="2" type="ORF">SAMN06295964_1064</name>
</gene>
<dbReference type="RefSeq" id="WP_078699187.1">
    <property type="nucleotide sequence ID" value="NZ_LT796768.1"/>
</dbReference>
<evidence type="ECO:0000256" key="1">
    <source>
        <dbReference type="SAM" id="Phobius"/>
    </source>
</evidence>
<accession>A0A1T4YWW7</accession>
<dbReference type="EMBL" id="LT796768">
    <property type="protein sequence ID" value="SKB05745.1"/>
    <property type="molecule type" value="Genomic_DNA"/>
</dbReference>
<organism evidence="2 3">
    <name type="scientific">Aeromicrobium choanae</name>
    <dbReference type="NCBI Taxonomy" id="1736691"/>
    <lineage>
        <taxon>Bacteria</taxon>
        <taxon>Bacillati</taxon>
        <taxon>Actinomycetota</taxon>
        <taxon>Actinomycetes</taxon>
        <taxon>Propionibacteriales</taxon>
        <taxon>Nocardioidaceae</taxon>
        <taxon>Aeromicrobium</taxon>
    </lineage>
</organism>
<evidence type="ECO:0000313" key="2">
    <source>
        <dbReference type="EMBL" id="SKB05745.1"/>
    </source>
</evidence>
<dbReference type="OrthoDB" id="3748743at2"/>
<proteinExistence type="predicted"/>
<dbReference type="AlphaFoldDB" id="A0A1T4YWW7"/>
<dbReference type="STRING" id="1736691.SAMN06295964_1064"/>
<keyword evidence="1" id="KW-0472">Membrane</keyword>
<dbReference type="Pfam" id="PF14012">
    <property type="entry name" value="DUF4229"/>
    <property type="match status" value="1"/>
</dbReference>
<dbReference type="InterPro" id="IPR025323">
    <property type="entry name" value="DUF4229"/>
</dbReference>
<feature type="transmembrane region" description="Helical" evidence="1">
    <location>
        <begin position="12"/>
        <end position="30"/>
    </location>
</feature>
<evidence type="ECO:0000313" key="3">
    <source>
        <dbReference type="Proteomes" id="UP000191040"/>
    </source>
</evidence>
<reference evidence="3" key="1">
    <citation type="submission" date="2017-02" db="EMBL/GenBank/DDBJ databases">
        <authorList>
            <person name="Varghese N."/>
            <person name="Submissions S."/>
        </authorList>
    </citation>
    <scope>NUCLEOTIDE SEQUENCE [LARGE SCALE GENOMIC DNA]</scope>
    <source>
        <strain evidence="3">9H-4</strain>
    </source>
</reference>
<evidence type="ECO:0008006" key="4">
    <source>
        <dbReference type="Google" id="ProtNLM"/>
    </source>
</evidence>
<sequence>MKAFWTYTLARLGVFLVTWAVLWGISRLVFDPSAVVDLWVLLLALIVSSIIAIITLRGLRDQVAVKLQERSKALNDRIEESRRAEDVD</sequence>
<feature type="transmembrane region" description="Helical" evidence="1">
    <location>
        <begin position="36"/>
        <end position="56"/>
    </location>
</feature>